<gene>
    <name evidence="2" type="ordered locus">Bcav_3583</name>
</gene>
<feature type="transmembrane region" description="Helical" evidence="1">
    <location>
        <begin position="38"/>
        <end position="59"/>
    </location>
</feature>
<protein>
    <submittedName>
        <fullName evidence="2">Uncharacterized protein</fullName>
    </submittedName>
</protein>
<keyword evidence="3" id="KW-1185">Reference proteome</keyword>
<name>C5C2Y1_BEUC1</name>
<dbReference type="eggNOG" id="ENOG5032205">
    <property type="taxonomic scope" value="Bacteria"/>
</dbReference>
<proteinExistence type="predicted"/>
<evidence type="ECO:0000313" key="2">
    <source>
        <dbReference type="EMBL" id="ACQ81825.1"/>
    </source>
</evidence>
<feature type="transmembrane region" description="Helical" evidence="1">
    <location>
        <begin position="6"/>
        <end position="26"/>
    </location>
</feature>
<dbReference type="KEGG" id="bcv:Bcav_3583"/>
<evidence type="ECO:0000313" key="3">
    <source>
        <dbReference type="Proteomes" id="UP000007962"/>
    </source>
</evidence>
<dbReference type="Proteomes" id="UP000007962">
    <property type="component" value="Chromosome"/>
</dbReference>
<dbReference type="HOGENOM" id="CLU_097550_0_0_11"/>
<keyword evidence="1" id="KW-1133">Transmembrane helix</keyword>
<evidence type="ECO:0000256" key="1">
    <source>
        <dbReference type="SAM" id="Phobius"/>
    </source>
</evidence>
<sequence>MLTEFTRDALFTAGWFGLMAMVWFGWAQEAPPRSWRVWLGAGSVVGTLLAVGCGVAVPMNWDSPSALEGRYAWFGVLVAVDVLAAGVGCWVLARRGAARWMAWWVALVVAVHFLPLAWLLEDAGMALVGAGLTVALLVLRPRLRDRPGPTSAVVGVTMGATLLAAGLVAAAVGVPQILG</sequence>
<feature type="transmembrane region" description="Helical" evidence="1">
    <location>
        <begin position="152"/>
        <end position="178"/>
    </location>
</feature>
<organism evidence="2 3">
    <name type="scientific">Beutenbergia cavernae (strain ATCC BAA-8 / DSM 12333 / CCUG 43141 / JCM 11478 / NBRC 16432 / NCIMB 13614 / HKI 0122)</name>
    <dbReference type="NCBI Taxonomy" id="471853"/>
    <lineage>
        <taxon>Bacteria</taxon>
        <taxon>Bacillati</taxon>
        <taxon>Actinomycetota</taxon>
        <taxon>Actinomycetes</taxon>
        <taxon>Micrococcales</taxon>
        <taxon>Beutenbergiaceae</taxon>
        <taxon>Beutenbergia</taxon>
    </lineage>
</organism>
<feature type="transmembrane region" description="Helical" evidence="1">
    <location>
        <begin position="100"/>
        <end position="118"/>
    </location>
</feature>
<accession>C5C2Y1</accession>
<dbReference type="RefSeq" id="WP_015884062.1">
    <property type="nucleotide sequence ID" value="NC_012669.1"/>
</dbReference>
<feature type="transmembrane region" description="Helical" evidence="1">
    <location>
        <begin position="71"/>
        <end position="93"/>
    </location>
</feature>
<dbReference type="EMBL" id="CP001618">
    <property type="protein sequence ID" value="ACQ81825.1"/>
    <property type="molecule type" value="Genomic_DNA"/>
</dbReference>
<feature type="transmembrane region" description="Helical" evidence="1">
    <location>
        <begin position="124"/>
        <end position="140"/>
    </location>
</feature>
<keyword evidence="1" id="KW-0812">Transmembrane</keyword>
<keyword evidence="1" id="KW-0472">Membrane</keyword>
<dbReference type="OrthoDB" id="3697173at2"/>
<reference evidence="2 3" key="1">
    <citation type="journal article" date="2009" name="Stand. Genomic Sci.">
        <title>Complete genome sequence of Beutenbergia cavernae type strain (HKI 0122).</title>
        <authorList>
            <person name="Land M."/>
            <person name="Pukall R."/>
            <person name="Abt B."/>
            <person name="Goker M."/>
            <person name="Rohde M."/>
            <person name="Glavina Del Rio T."/>
            <person name="Tice H."/>
            <person name="Copeland A."/>
            <person name="Cheng J.F."/>
            <person name="Lucas S."/>
            <person name="Chen F."/>
            <person name="Nolan M."/>
            <person name="Bruce D."/>
            <person name="Goodwin L."/>
            <person name="Pitluck S."/>
            <person name="Ivanova N."/>
            <person name="Mavromatis K."/>
            <person name="Ovchinnikova G."/>
            <person name="Pati A."/>
            <person name="Chen A."/>
            <person name="Palaniappan K."/>
            <person name="Hauser L."/>
            <person name="Chang Y.J."/>
            <person name="Jefferies C.C."/>
            <person name="Saunders E."/>
            <person name="Brettin T."/>
            <person name="Detter J.C."/>
            <person name="Han C."/>
            <person name="Chain P."/>
            <person name="Bristow J."/>
            <person name="Eisen J.A."/>
            <person name="Markowitz V."/>
            <person name="Hugenholtz P."/>
            <person name="Kyrpides N.C."/>
            <person name="Klenk H.P."/>
            <person name="Lapidus A."/>
        </authorList>
    </citation>
    <scope>NUCLEOTIDE SEQUENCE [LARGE SCALE GENOMIC DNA]</scope>
    <source>
        <strain evidence="3">ATCC BAA-8 / DSM 12333 / NBRC 16432</strain>
    </source>
</reference>
<dbReference type="AlphaFoldDB" id="C5C2Y1"/>